<dbReference type="InterPro" id="IPR029060">
    <property type="entry name" value="PIN-like_dom_sf"/>
</dbReference>
<dbReference type="EMBL" id="DRBS01000247">
    <property type="protein sequence ID" value="HDD44484.1"/>
    <property type="molecule type" value="Genomic_DNA"/>
</dbReference>
<dbReference type="Proteomes" id="UP000886289">
    <property type="component" value="Unassembled WGS sequence"/>
</dbReference>
<evidence type="ECO:0000256" key="1">
    <source>
        <dbReference type="ARBA" id="ARBA00022842"/>
    </source>
</evidence>
<keyword evidence="1" id="KW-0460">Magnesium</keyword>
<evidence type="ECO:0000313" key="3">
    <source>
        <dbReference type="EMBL" id="HDD44484.1"/>
    </source>
</evidence>
<comment type="caution">
    <text evidence="3">The sequence shown here is derived from an EMBL/GenBank/DDBJ whole genome shotgun (WGS) entry which is preliminary data.</text>
</comment>
<dbReference type="SUPFAM" id="SSF88723">
    <property type="entry name" value="PIN domain-like"/>
    <property type="match status" value="1"/>
</dbReference>
<dbReference type="Pfam" id="PF01850">
    <property type="entry name" value="PIN"/>
    <property type="match status" value="1"/>
</dbReference>
<dbReference type="AlphaFoldDB" id="A0A7C0U2T5"/>
<organism evidence="3">
    <name type="scientific">Desulfofervidus auxilii</name>
    <dbReference type="NCBI Taxonomy" id="1621989"/>
    <lineage>
        <taxon>Bacteria</taxon>
        <taxon>Pseudomonadati</taxon>
        <taxon>Thermodesulfobacteriota</taxon>
        <taxon>Candidatus Desulfofervidia</taxon>
        <taxon>Candidatus Desulfofervidales</taxon>
        <taxon>Candidatus Desulfofervidaceae</taxon>
        <taxon>Candidatus Desulfofervidus</taxon>
    </lineage>
</organism>
<sequence>MQIVIDASTLLKGYFPDEEGFEKAKKILFLYSLGKLDLFAPSLIDYEISNAVFVAYKRKRINFDEAKDIQEKILNLDIEKHDLSFLKEELLDISKEFNISVYDASYLTLANKLKINLITGDKKFFNTVKNKAKNVIWIENF</sequence>
<feature type="domain" description="PIN" evidence="2">
    <location>
        <begin position="3"/>
        <end position="127"/>
    </location>
</feature>
<accession>A0A7C0U2T5</accession>
<name>A0A7C0U2T5_DESA2</name>
<dbReference type="PANTHER" id="PTHR35901">
    <property type="entry name" value="RIBONUCLEASE VAPC3"/>
    <property type="match status" value="1"/>
</dbReference>
<reference evidence="3" key="1">
    <citation type="journal article" date="2020" name="mSystems">
        <title>Genome- and Community-Level Interaction Insights into Carbon Utilization and Element Cycling Functions of Hydrothermarchaeota in Hydrothermal Sediment.</title>
        <authorList>
            <person name="Zhou Z."/>
            <person name="Liu Y."/>
            <person name="Xu W."/>
            <person name="Pan J."/>
            <person name="Luo Z.H."/>
            <person name="Li M."/>
        </authorList>
    </citation>
    <scope>NUCLEOTIDE SEQUENCE [LARGE SCALE GENOMIC DNA]</scope>
    <source>
        <strain evidence="3">HyVt-233</strain>
    </source>
</reference>
<protein>
    <submittedName>
        <fullName evidence="3">PIN domain-containing protein</fullName>
    </submittedName>
</protein>
<dbReference type="Gene3D" id="3.40.50.1010">
    <property type="entry name" value="5'-nuclease"/>
    <property type="match status" value="1"/>
</dbReference>
<dbReference type="PANTHER" id="PTHR35901:SF1">
    <property type="entry name" value="EXONUCLEASE VAPC9"/>
    <property type="match status" value="1"/>
</dbReference>
<proteinExistence type="predicted"/>
<dbReference type="InterPro" id="IPR044153">
    <property type="entry name" value="PIN_Pae0151-like"/>
</dbReference>
<gene>
    <name evidence="3" type="ORF">ENG63_06465</name>
</gene>
<dbReference type="InterPro" id="IPR051619">
    <property type="entry name" value="TypeII_TA_RNase_PINc/VapC"/>
</dbReference>
<evidence type="ECO:0000259" key="2">
    <source>
        <dbReference type="Pfam" id="PF01850"/>
    </source>
</evidence>
<dbReference type="CDD" id="cd09873">
    <property type="entry name" value="PIN_Pae0151-like"/>
    <property type="match status" value="1"/>
</dbReference>
<dbReference type="InterPro" id="IPR002716">
    <property type="entry name" value="PIN_dom"/>
</dbReference>